<dbReference type="AlphaFoldDB" id="A0AAV0EBH1"/>
<dbReference type="EMBL" id="CAMAPF010000921">
    <property type="protein sequence ID" value="CAH9121327.1"/>
    <property type="molecule type" value="Genomic_DNA"/>
</dbReference>
<dbReference type="SUPFAM" id="SSF52047">
    <property type="entry name" value="RNI-like"/>
    <property type="match status" value="1"/>
</dbReference>
<dbReference type="PANTHER" id="PTHR24114:SF2">
    <property type="entry name" value="F-BOX DOMAIN-CONTAINING PROTEIN-RELATED"/>
    <property type="match status" value="1"/>
</dbReference>
<dbReference type="Proteomes" id="UP001152523">
    <property type="component" value="Unassembled WGS sequence"/>
</dbReference>
<name>A0AAV0EBH1_9ASTE</name>
<dbReference type="InterPro" id="IPR052394">
    <property type="entry name" value="LRR-containing"/>
</dbReference>
<protein>
    <submittedName>
        <fullName evidence="1">Uncharacterized protein</fullName>
    </submittedName>
</protein>
<evidence type="ECO:0000313" key="1">
    <source>
        <dbReference type="EMBL" id="CAH9121327.1"/>
    </source>
</evidence>
<evidence type="ECO:0000313" key="2">
    <source>
        <dbReference type="Proteomes" id="UP001152523"/>
    </source>
</evidence>
<proteinExistence type="predicted"/>
<gene>
    <name evidence="1" type="ORF">CEPIT_LOCUS23612</name>
</gene>
<accession>A0AAV0EBH1</accession>
<dbReference type="PANTHER" id="PTHR24114">
    <property type="entry name" value="LEUCINE RICH REPEAT FAMILY PROTEIN"/>
    <property type="match status" value="1"/>
</dbReference>
<sequence>MLIFFAHLELGYNLIGPDGSKTLAETLKFHGNVKDLMLGWCQIGAKGTEYIADMLKCNGTISSLDLRVNGLRDESSLLLLCTLLYAYTTPPMHEDILCLFFYMCASESFKGLVFHS</sequence>
<dbReference type="InterPro" id="IPR032675">
    <property type="entry name" value="LRR_dom_sf"/>
</dbReference>
<dbReference type="Gene3D" id="3.80.10.10">
    <property type="entry name" value="Ribonuclease Inhibitor"/>
    <property type="match status" value="1"/>
</dbReference>
<reference evidence="1" key="1">
    <citation type="submission" date="2022-07" db="EMBL/GenBank/DDBJ databases">
        <authorList>
            <person name="Macas J."/>
            <person name="Novak P."/>
            <person name="Neumann P."/>
        </authorList>
    </citation>
    <scope>NUCLEOTIDE SEQUENCE</scope>
</reference>
<organism evidence="1 2">
    <name type="scientific">Cuscuta epithymum</name>
    <dbReference type="NCBI Taxonomy" id="186058"/>
    <lineage>
        <taxon>Eukaryota</taxon>
        <taxon>Viridiplantae</taxon>
        <taxon>Streptophyta</taxon>
        <taxon>Embryophyta</taxon>
        <taxon>Tracheophyta</taxon>
        <taxon>Spermatophyta</taxon>
        <taxon>Magnoliopsida</taxon>
        <taxon>eudicotyledons</taxon>
        <taxon>Gunneridae</taxon>
        <taxon>Pentapetalae</taxon>
        <taxon>asterids</taxon>
        <taxon>lamiids</taxon>
        <taxon>Solanales</taxon>
        <taxon>Convolvulaceae</taxon>
        <taxon>Cuscuteae</taxon>
        <taxon>Cuscuta</taxon>
        <taxon>Cuscuta subgen. Cuscuta</taxon>
    </lineage>
</organism>
<comment type="caution">
    <text evidence="1">The sequence shown here is derived from an EMBL/GenBank/DDBJ whole genome shotgun (WGS) entry which is preliminary data.</text>
</comment>
<keyword evidence="2" id="KW-1185">Reference proteome</keyword>